<protein>
    <recommendedName>
        <fullName evidence="6">Small ribosomal subunit protein uS3c</fullName>
    </recommendedName>
    <alternativeName>
        <fullName evidence="7">30S ribosomal protein S3, chloroplastic</fullName>
    </alternativeName>
</protein>
<comment type="similarity">
    <text evidence="1 9">Belongs to the universal ribosomal protein uS3 family.</text>
</comment>
<dbReference type="InterPro" id="IPR004044">
    <property type="entry name" value="KH_dom_type_2"/>
</dbReference>
<name>A0AA35QRZ4_GEOBA</name>
<evidence type="ECO:0000256" key="4">
    <source>
        <dbReference type="ARBA" id="ARBA00022980"/>
    </source>
</evidence>
<dbReference type="Pfam" id="PF07650">
    <property type="entry name" value="KH_2"/>
    <property type="match status" value="1"/>
</dbReference>
<dbReference type="SUPFAM" id="SSF54821">
    <property type="entry name" value="Ribosomal protein S3 C-terminal domain"/>
    <property type="match status" value="1"/>
</dbReference>
<dbReference type="SMART" id="SM00322">
    <property type="entry name" value="KH"/>
    <property type="match status" value="1"/>
</dbReference>
<dbReference type="FunFam" id="3.30.300.20:FF:000001">
    <property type="entry name" value="30S ribosomal protein S3"/>
    <property type="match status" value="1"/>
</dbReference>
<keyword evidence="2" id="KW-0699">rRNA-binding</keyword>
<evidence type="ECO:0000259" key="11">
    <source>
        <dbReference type="PROSITE" id="PS50823"/>
    </source>
</evidence>
<dbReference type="PANTHER" id="PTHR11760:SF19">
    <property type="entry name" value="SMALL RIBOSOMAL SUBUNIT PROTEIN US3C"/>
    <property type="match status" value="1"/>
</dbReference>
<evidence type="ECO:0000256" key="7">
    <source>
        <dbReference type="ARBA" id="ARBA00035473"/>
    </source>
</evidence>
<accession>A0AA35QRZ4</accession>
<dbReference type="Gene3D" id="3.30.1140.32">
    <property type="entry name" value="Ribosomal protein S3, C-terminal domain"/>
    <property type="match status" value="1"/>
</dbReference>
<dbReference type="InterPro" id="IPR009019">
    <property type="entry name" value="KH_sf_prok-type"/>
</dbReference>
<evidence type="ECO:0000256" key="10">
    <source>
        <dbReference type="SAM" id="MobiDB-lite"/>
    </source>
</evidence>
<dbReference type="InterPro" id="IPR004087">
    <property type="entry name" value="KH_dom"/>
</dbReference>
<dbReference type="Gene3D" id="3.30.300.20">
    <property type="match status" value="1"/>
</dbReference>
<dbReference type="Pfam" id="PF00189">
    <property type="entry name" value="Ribosomal_S3_C"/>
    <property type="match status" value="1"/>
</dbReference>
<dbReference type="CDD" id="cd02412">
    <property type="entry name" value="KH-II_30S_S3"/>
    <property type="match status" value="1"/>
</dbReference>
<dbReference type="GO" id="GO:0006412">
    <property type="term" value="P:translation"/>
    <property type="evidence" value="ECO:0007669"/>
    <property type="project" value="InterPro"/>
</dbReference>
<feature type="compositionally biased region" description="Low complexity" evidence="10">
    <location>
        <begin position="233"/>
        <end position="255"/>
    </location>
</feature>
<keyword evidence="3 8" id="KW-0694">RNA-binding</keyword>
<dbReference type="InterPro" id="IPR001351">
    <property type="entry name" value="Ribosomal_uS3_C"/>
</dbReference>
<dbReference type="GO" id="GO:0003735">
    <property type="term" value="F:structural constituent of ribosome"/>
    <property type="evidence" value="ECO:0007669"/>
    <property type="project" value="InterPro"/>
</dbReference>
<evidence type="ECO:0000256" key="8">
    <source>
        <dbReference type="PROSITE-ProRule" id="PRU00118"/>
    </source>
</evidence>
<evidence type="ECO:0000256" key="1">
    <source>
        <dbReference type="ARBA" id="ARBA00010761"/>
    </source>
</evidence>
<sequence length="262" mass="29036">MGQKTHPIGFRLGISKDWQSRWFASKPEEYRALVKQDVEVRDIILSRYPDAGISKVEIERGNDVVITIHTARPGIVIGRGGQRVEELRKELEQKSARRARLNVQEIRQPELDAYLVGRNIAEQLERRVAFRRAIRQTVLRSMQAGALGIKVLISGRLGGADIARREKAMEGRVPLHTLRADIDYSIVEAATEFGRIGIKVWIYKGDIVPEPRQRPQEEPAPADIAPIEVTVTASEPEAAAPAPAETAAAPTVEVTNASAEES</sequence>
<gene>
    <name evidence="12" type="ORF">GBAR_LOCUS284</name>
</gene>
<evidence type="ECO:0000256" key="9">
    <source>
        <dbReference type="RuleBase" id="RU003624"/>
    </source>
</evidence>
<dbReference type="HAMAP" id="MF_01309_B">
    <property type="entry name" value="Ribosomal_uS3_B"/>
    <property type="match status" value="1"/>
</dbReference>
<dbReference type="NCBIfam" id="TIGR01009">
    <property type="entry name" value="rpsC_bact"/>
    <property type="match status" value="1"/>
</dbReference>
<dbReference type="GO" id="GO:0019843">
    <property type="term" value="F:rRNA binding"/>
    <property type="evidence" value="ECO:0007669"/>
    <property type="project" value="UniProtKB-KW"/>
</dbReference>
<dbReference type="InterPro" id="IPR057258">
    <property type="entry name" value="Ribosomal_uS3"/>
</dbReference>
<dbReference type="AlphaFoldDB" id="A0AA35QRZ4"/>
<organism evidence="12 13">
    <name type="scientific">Geodia barretti</name>
    <name type="common">Barrett's horny sponge</name>
    <dbReference type="NCBI Taxonomy" id="519541"/>
    <lineage>
        <taxon>Eukaryota</taxon>
        <taxon>Metazoa</taxon>
        <taxon>Porifera</taxon>
        <taxon>Demospongiae</taxon>
        <taxon>Heteroscleromorpha</taxon>
        <taxon>Tetractinellida</taxon>
        <taxon>Astrophorina</taxon>
        <taxon>Geodiidae</taxon>
        <taxon>Geodia</taxon>
    </lineage>
</organism>
<evidence type="ECO:0000313" key="12">
    <source>
        <dbReference type="EMBL" id="CAI7989678.1"/>
    </source>
</evidence>
<comment type="caution">
    <text evidence="12">The sequence shown here is derived from an EMBL/GenBank/DDBJ whole genome shotgun (WGS) entry which is preliminary data.</text>
</comment>
<keyword evidence="5 9" id="KW-0687">Ribonucleoprotein</keyword>
<evidence type="ECO:0000256" key="3">
    <source>
        <dbReference type="ARBA" id="ARBA00022884"/>
    </source>
</evidence>
<reference evidence="12" key="1">
    <citation type="submission" date="2023-03" db="EMBL/GenBank/DDBJ databases">
        <authorList>
            <person name="Steffen K."/>
            <person name="Cardenas P."/>
        </authorList>
    </citation>
    <scope>NUCLEOTIDE SEQUENCE</scope>
</reference>
<dbReference type="Proteomes" id="UP001174909">
    <property type="component" value="Unassembled WGS sequence"/>
</dbReference>
<keyword evidence="4 9" id="KW-0689">Ribosomal protein</keyword>
<dbReference type="InterPro" id="IPR015946">
    <property type="entry name" value="KH_dom-like_a/b"/>
</dbReference>
<dbReference type="PROSITE" id="PS50823">
    <property type="entry name" value="KH_TYPE_2"/>
    <property type="match status" value="1"/>
</dbReference>
<dbReference type="InterPro" id="IPR005704">
    <property type="entry name" value="Ribosomal_uS3_bac-typ"/>
</dbReference>
<dbReference type="PANTHER" id="PTHR11760">
    <property type="entry name" value="30S/40S RIBOSOMAL PROTEIN S3"/>
    <property type="match status" value="1"/>
</dbReference>
<dbReference type="InterPro" id="IPR036419">
    <property type="entry name" value="Ribosomal_S3_C_sf"/>
</dbReference>
<dbReference type="PROSITE" id="PS00548">
    <property type="entry name" value="RIBOSOMAL_S3"/>
    <property type="match status" value="1"/>
</dbReference>
<dbReference type="EMBL" id="CASHTH010000036">
    <property type="protein sequence ID" value="CAI7989678.1"/>
    <property type="molecule type" value="Genomic_DNA"/>
</dbReference>
<evidence type="ECO:0000256" key="2">
    <source>
        <dbReference type="ARBA" id="ARBA00022730"/>
    </source>
</evidence>
<keyword evidence="13" id="KW-1185">Reference proteome</keyword>
<evidence type="ECO:0000256" key="5">
    <source>
        <dbReference type="ARBA" id="ARBA00023274"/>
    </source>
</evidence>
<dbReference type="InterPro" id="IPR018280">
    <property type="entry name" value="Ribosomal_uS3_CS"/>
</dbReference>
<proteinExistence type="inferred from homology"/>
<dbReference type="SUPFAM" id="SSF54814">
    <property type="entry name" value="Prokaryotic type KH domain (KH-domain type II)"/>
    <property type="match status" value="1"/>
</dbReference>
<dbReference type="GO" id="GO:0022627">
    <property type="term" value="C:cytosolic small ribosomal subunit"/>
    <property type="evidence" value="ECO:0007669"/>
    <property type="project" value="TreeGrafter"/>
</dbReference>
<feature type="region of interest" description="Disordered" evidence="10">
    <location>
        <begin position="233"/>
        <end position="262"/>
    </location>
</feature>
<feature type="domain" description="KH type-2" evidence="11">
    <location>
        <begin position="40"/>
        <end position="107"/>
    </location>
</feature>
<evidence type="ECO:0000256" key="6">
    <source>
        <dbReference type="ARBA" id="ARBA00035154"/>
    </source>
</evidence>
<evidence type="ECO:0000313" key="13">
    <source>
        <dbReference type="Proteomes" id="UP001174909"/>
    </source>
</evidence>